<dbReference type="Gene3D" id="1.10.10.10">
    <property type="entry name" value="Winged helix-like DNA-binding domain superfamily/Winged helix DNA-binding domain"/>
    <property type="match status" value="1"/>
</dbReference>
<evidence type="ECO:0000256" key="1">
    <source>
        <dbReference type="ARBA" id="ARBA00009437"/>
    </source>
</evidence>
<dbReference type="InterPro" id="IPR005119">
    <property type="entry name" value="LysR_subst-bd"/>
</dbReference>
<evidence type="ECO:0000256" key="3">
    <source>
        <dbReference type="ARBA" id="ARBA00023125"/>
    </source>
</evidence>
<dbReference type="InterPro" id="IPR036388">
    <property type="entry name" value="WH-like_DNA-bd_sf"/>
</dbReference>
<keyword evidence="2" id="KW-0805">Transcription regulation</keyword>
<name>A0ABN6D6H2_9BURK</name>
<accession>A0ABN6D6H2</accession>
<dbReference type="SUPFAM" id="SSF53850">
    <property type="entry name" value="Periplasmic binding protein-like II"/>
    <property type="match status" value="1"/>
</dbReference>
<proteinExistence type="inferred from homology"/>
<evidence type="ECO:0000313" key="6">
    <source>
        <dbReference type="EMBL" id="BCO26434.1"/>
    </source>
</evidence>
<dbReference type="PRINTS" id="PR00039">
    <property type="entry name" value="HTHLYSR"/>
</dbReference>
<evidence type="ECO:0000256" key="4">
    <source>
        <dbReference type="ARBA" id="ARBA00023163"/>
    </source>
</evidence>
<gene>
    <name evidence="6" type="ORF">MIZ03_1316</name>
</gene>
<dbReference type="PROSITE" id="PS50931">
    <property type="entry name" value="HTH_LYSR"/>
    <property type="match status" value="1"/>
</dbReference>
<dbReference type="Proteomes" id="UP000824366">
    <property type="component" value="Chromosome"/>
</dbReference>
<evidence type="ECO:0000256" key="2">
    <source>
        <dbReference type="ARBA" id="ARBA00023015"/>
    </source>
</evidence>
<dbReference type="EMBL" id="AP024238">
    <property type="protein sequence ID" value="BCO26434.1"/>
    <property type="molecule type" value="Genomic_DNA"/>
</dbReference>
<dbReference type="CDD" id="cd05466">
    <property type="entry name" value="PBP2_LTTR_substrate"/>
    <property type="match status" value="1"/>
</dbReference>
<keyword evidence="3" id="KW-0238">DNA-binding</keyword>
<dbReference type="InterPro" id="IPR050950">
    <property type="entry name" value="HTH-type_LysR_regulators"/>
</dbReference>
<keyword evidence="7" id="KW-1185">Reference proteome</keyword>
<organism evidence="6 7">
    <name type="scientific">Rhodoferax lithotrophicus</name>
    <dbReference type="NCBI Taxonomy" id="2798804"/>
    <lineage>
        <taxon>Bacteria</taxon>
        <taxon>Pseudomonadati</taxon>
        <taxon>Pseudomonadota</taxon>
        <taxon>Betaproteobacteria</taxon>
        <taxon>Burkholderiales</taxon>
        <taxon>Comamonadaceae</taxon>
        <taxon>Rhodoferax</taxon>
    </lineage>
</organism>
<sequence length="319" mass="34849">MNLFTSLRYLAALHQHKHFGRAAAACHITQPAFSNAIRALEEEFGTAIVKRGRAFESFTPEGERIFISAQRMLHEQELLLQDLSSKADQPVGALTLGAVPSVMPIAARFAGHLQARHPGLSLIVRSMSSPDIENGLENLSIDLGLGYTDRLKSRAAKLVTVNQYTERYFLLRRAAQPTPAGLHIADQPMRWQDTAGLPLCLLTPEMHNRTIVDATFKQLGLRIQPVIETNSILTLGLTVLVGDVCSILPGALVAVLRGYAELEAVPLVEPDVLTPIGFMWAGSDRPSNAMRSALRMADDPQWLTHVMAHVGLLQSGVEA</sequence>
<dbReference type="SUPFAM" id="SSF46785">
    <property type="entry name" value="Winged helix' DNA-binding domain"/>
    <property type="match status" value="1"/>
</dbReference>
<dbReference type="Pfam" id="PF00126">
    <property type="entry name" value="HTH_1"/>
    <property type="match status" value="1"/>
</dbReference>
<dbReference type="Pfam" id="PF03466">
    <property type="entry name" value="LysR_substrate"/>
    <property type="match status" value="1"/>
</dbReference>
<dbReference type="PANTHER" id="PTHR30419:SF31">
    <property type="entry name" value="BLR3139 PROTEIN"/>
    <property type="match status" value="1"/>
</dbReference>
<comment type="similarity">
    <text evidence="1">Belongs to the LysR transcriptional regulatory family.</text>
</comment>
<dbReference type="InterPro" id="IPR036390">
    <property type="entry name" value="WH_DNA-bd_sf"/>
</dbReference>
<protein>
    <submittedName>
        <fullName evidence="6">HTH-type transcriptional regulator CynR</fullName>
    </submittedName>
</protein>
<feature type="domain" description="HTH lysR-type" evidence="5">
    <location>
        <begin position="1"/>
        <end position="59"/>
    </location>
</feature>
<dbReference type="InterPro" id="IPR000847">
    <property type="entry name" value="LysR_HTH_N"/>
</dbReference>
<evidence type="ECO:0000259" key="5">
    <source>
        <dbReference type="PROSITE" id="PS50931"/>
    </source>
</evidence>
<keyword evidence="4" id="KW-0804">Transcription</keyword>
<dbReference type="PANTHER" id="PTHR30419">
    <property type="entry name" value="HTH-TYPE TRANSCRIPTIONAL REGULATOR YBHD"/>
    <property type="match status" value="1"/>
</dbReference>
<reference evidence="6 7" key="1">
    <citation type="journal article" date="2021" name="Microbiol. Spectr.">
        <title>A Single Bacterium Capable of Oxidation and Reduction of Iron at Circumneutral pH.</title>
        <authorList>
            <person name="Kato S."/>
            <person name="Ohkuma M."/>
        </authorList>
    </citation>
    <scope>NUCLEOTIDE SEQUENCE [LARGE SCALE GENOMIC DNA]</scope>
    <source>
        <strain evidence="6 7">MIZ03</strain>
    </source>
</reference>
<evidence type="ECO:0000313" key="7">
    <source>
        <dbReference type="Proteomes" id="UP000824366"/>
    </source>
</evidence>
<dbReference type="RefSeq" id="WP_223909879.1">
    <property type="nucleotide sequence ID" value="NZ_AP024238.1"/>
</dbReference>
<dbReference type="Gene3D" id="3.40.190.290">
    <property type="match status" value="1"/>
</dbReference>